<evidence type="ECO:0000313" key="2">
    <source>
        <dbReference type="EMBL" id="CAK0897045.1"/>
    </source>
</evidence>
<dbReference type="EMBL" id="CAUYUJ010020274">
    <property type="protein sequence ID" value="CAK0897045.1"/>
    <property type="molecule type" value="Genomic_DNA"/>
</dbReference>
<evidence type="ECO:0000313" key="3">
    <source>
        <dbReference type="Proteomes" id="UP001189429"/>
    </source>
</evidence>
<comment type="caution">
    <text evidence="2">The sequence shown here is derived from an EMBL/GenBank/DDBJ whole genome shotgun (WGS) entry which is preliminary data.</text>
</comment>
<protein>
    <submittedName>
        <fullName evidence="2">Uncharacterized protein</fullName>
    </submittedName>
</protein>
<proteinExistence type="predicted"/>
<feature type="region of interest" description="Disordered" evidence="1">
    <location>
        <begin position="54"/>
        <end position="78"/>
    </location>
</feature>
<dbReference type="Proteomes" id="UP001189429">
    <property type="component" value="Unassembled WGS sequence"/>
</dbReference>
<reference evidence="2" key="1">
    <citation type="submission" date="2023-10" db="EMBL/GenBank/DDBJ databases">
        <authorList>
            <person name="Chen Y."/>
            <person name="Shah S."/>
            <person name="Dougan E. K."/>
            <person name="Thang M."/>
            <person name="Chan C."/>
        </authorList>
    </citation>
    <scope>NUCLEOTIDE SEQUENCE [LARGE SCALE GENOMIC DNA]</scope>
</reference>
<organism evidence="2 3">
    <name type="scientific">Prorocentrum cordatum</name>
    <dbReference type="NCBI Taxonomy" id="2364126"/>
    <lineage>
        <taxon>Eukaryota</taxon>
        <taxon>Sar</taxon>
        <taxon>Alveolata</taxon>
        <taxon>Dinophyceae</taxon>
        <taxon>Prorocentrales</taxon>
        <taxon>Prorocentraceae</taxon>
        <taxon>Prorocentrum</taxon>
    </lineage>
</organism>
<accession>A0ABN9XBW0</accession>
<keyword evidence="3" id="KW-1185">Reference proteome</keyword>
<sequence>MYDAWLLSTTTFPQETTSPTMTCGELLIAWARPPPNPRVSCLSAPTPIGCVPNRQLVGTRPMPSKDRRSPNAASSTVMPHGCAACHSGHPITSAAPRGQAPRVAFSIQVRIQRHDPRTAEARRPAAKYPRRLTGSRLLQLGCRKYMSYLTRH</sequence>
<name>A0ABN9XBW0_9DINO</name>
<evidence type="ECO:0000256" key="1">
    <source>
        <dbReference type="SAM" id="MobiDB-lite"/>
    </source>
</evidence>
<gene>
    <name evidence="2" type="ORF">PCOR1329_LOCUS75334</name>
</gene>